<evidence type="ECO:0000313" key="3">
    <source>
        <dbReference type="EMBL" id="KEZ45702.1"/>
    </source>
</evidence>
<feature type="coiled-coil region" evidence="1">
    <location>
        <begin position="129"/>
        <end position="163"/>
    </location>
</feature>
<feature type="region of interest" description="Disordered" evidence="2">
    <location>
        <begin position="185"/>
        <end position="267"/>
    </location>
</feature>
<dbReference type="OrthoDB" id="5245577at2759"/>
<feature type="region of interest" description="Disordered" evidence="2">
    <location>
        <begin position="1265"/>
        <end position="1300"/>
    </location>
</feature>
<dbReference type="Proteomes" id="UP000028545">
    <property type="component" value="Unassembled WGS sequence"/>
</dbReference>
<accession>A0A084GEE0</accession>
<feature type="region of interest" description="Disordered" evidence="2">
    <location>
        <begin position="1721"/>
        <end position="1780"/>
    </location>
</feature>
<feature type="compositionally biased region" description="Polar residues" evidence="2">
    <location>
        <begin position="1493"/>
        <end position="1512"/>
    </location>
</feature>
<keyword evidence="1" id="KW-0175">Coiled coil</keyword>
<reference evidence="3 4" key="1">
    <citation type="journal article" date="2014" name="Genome Announc.">
        <title>Draft genome sequence of the pathogenic fungus Scedosporium apiospermum.</title>
        <authorList>
            <person name="Vandeputte P."/>
            <person name="Ghamrawi S."/>
            <person name="Rechenmann M."/>
            <person name="Iltis A."/>
            <person name="Giraud S."/>
            <person name="Fleury M."/>
            <person name="Thornton C."/>
            <person name="Delhaes L."/>
            <person name="Meyer W."/>
            <person name="Papon N."/>
            <person name="Bouchara J.P."/>
        </authorList>
    </citation>
    <scope>NUCLEOTIDE SEQUENCE [LARGE SCALE GENOMIC DNA]</scope>
    <source>
        <strain evidence="3 4">IHEM 14462</strain>
    </source>
</reference>
<dbReference type="EMBL" id="JOWA01000066">
    <property type="protein sequence ID" value="KEZ45702.1"/>
    <property type="molecule type" value="Genomic_DNA"/>
</dbReference>
<feature type="region of interest" description="Disordered" evidence="2">
    <location>
        <begin position="1023"/>
        <end position="1128"/>
    </location>
</feature>
<feature type="compositionally biased region" description="Polar residues" evidence="2">
    <location>
        <begin position="1285"/>
        <end position="1296"/>
    </location>
</feature>
<feature type="compositionally biased region" description="Basic and acidic residues" evidence="2">
    <location>
        <begin position="237"/>
        <end position="262"/>
    </location>
</feature>
<feature type="compositionally biased region" description="Acidic residues" evidence="2">
    <location>
        <begin position="1469"/>
        <end position="1478"/>
    </location>
</feature>
<gene>
    <name evidence="3" type="ORF">SAPIO_CDS1477</name>
</gene>
<organism evidence="3 4">
    <name type="scientific">Pseudallescheria apiosperma</name>
    <name type="common">Scedosporium apiospermum</name>
    <dbReference type="NCBI Taxonomy" id="563466"/>
    <lineage>
        <taxon>Eukaryota</taxon>
        <taxon>Fungi</taxon>
        <taxon>Dikarya</taxon>
        <taxon>Ascomycota</taxon>
        <taxon>Pezizomycotina</taxon>
        <taxon>Sordariomycetes</taxon>
        <taxon>Hypocreomycetidae</taxon>
        <taxon>Microascales</taxon>
        <taxon>Microascaceae</taxon>
        <taxon>Scedosporium</taxon>
    </lineage>
</organism>
<evidence type="ECO:0000256" key="2">
    <source>
        <dbReference type="SAM" id="MobiDB-lite"/>
    </source>
</evidence>
<keyword evidence="4" id="KW-1185">Reference proteome</keyword>
<feature type="region of interest" description="Disordered" evidence="2">
    <location>
        <begin position="347"/>
        <end position="380"/>
    </location>
</feature>
<dbReference type="KEGG" id="sapo:SAPIO_CDS1477"/>
<dbReference type="VEuPathDB" id="FungiDB:SAPIO_CDS1477"/>
<evidence type="ECO:0000313" key="4">
    <source>
        <dbReference type="Proteomes" id="UP000028545"/>
    </source>
</evidence>
<feature type="compositionally biased region" description="Polar residues" evidence="2">
    <location>
        <begin position="185"/>
        <end position="206"/>
    </location>
</feature>
<feature type="compositionally biased region" description="Basic and acidic residues" evidence="2">
    <location>
        <begin position="1072"/>
        <end position="1104"/>
    </location>
</feature>
<feature type="region of interest" description="Disordered" evidence="2">
    <location>
        <begin position="879"/>
        <end position="913"/>
    </location>
</feature>
<feature type="region of interest" description="Disordered" evidence="2">
    <location>
        <begin position="1561"/>
        <end position="1618"/>
    </location>
</feature>
<dbReference type="HOGENOM" id="CLU_238003_0_0_1"/>
<evidence type="ECO:0000256" key="1">
    <source>
        <dbReference type="SAM" id="Coils"/>
    </source>
</evidence>
<feature type="compositionally biased region" description="Polar residues" evidence="2">
    <location>
        <begin position="1113"/>
        <end position="1128"/>
    </location>
</feature>
<feature type="compositionally biased region" description="Low complexity" evidence="2">
    <location>
        <begin position="1729"/>
        <end position="1744"/>
    </location>
</feature>
<dbReference type="GeneID" id="27720549"/>
<comment type="caution">
    <text evidence="3">The sequence shown here is derived from an EMBL/GenBank/DDBJ whole genome shotgun (WGS) entry which is preliminary data.</text>
</comment>
<protein>
    <submittedName>
        <fullName evidence="3">Uncharacterized protein</fullName>
    </submittedName>
</protein>
<name>A0A084GEE0_PSEDA</name>
<feature type="region of interest" description="Disordered" evidence="2">
    <location>
        <begin position="91"/>
        <end position="118"/>
    </location>
</feature>
<dbReference type="RefSeq" id="XP_016645501.1">
    <property type="nucleotide sequence ID" value="XM_016784744.1"/>
</dbReference>
<feature type="region of interest" description="Disordered" evidence="2">
    <location>
        <begin position="772"/>
        <end position="797"/>
    </location>
</feature>
<feature type="compositionally biased region" description="Low complexity" evidence="2">
    <location>
        <begin position="1561"/>
        <end position="1576"/>
    </location>
</feature>
<feature type="compositionally biased region" description="Basic and acidic residues" evidence="2">
    <location>
        <begin position="887"/>
        <end position="904"/>
    </location>
</feature>
<feature type="compositionally biased region" description="Basic and acidic residues" evidence="2">
    <location>
        <begin position="91"/>
        <end position="112"/>
    </location>
</feature>
<feature type="region of interest" description="Disordered" evidence="2">
    <location>
        <begin position="1468"/>
        <end position="1512"/>
    </location>
</feature>
<proteinExistence type="predicted"/>
<sequence>MASAMEVAALVAEMSDTLSAIRSTIDALSTTDHHSRLDQLEHQRDSTLAALRANFEREGDDLSAKRRKARDEIAERRRREDEEILARRAREDEELAAKDEREDEERQRRFASETDDVEDEMDGLMEIVEVEAQAALDEGRDKLARLEERRRELNRLIDEQLKVPLPSVPTRRRSRTNRTMETAITSKPPETTQASLGEPVNNSVKATNEEPESRPIRVVSAEAERNGAVAEPPQLAERGRGESEPRELAKEVDPSDSPAEHKGNRRSAFGWFAGKIGLGDRGETPPLQSDVIARSFPEVSRHMATPESAFIQKEPIQTMVPTSQPMAGLPPEEAAPAEQAFEEHLARDSGPIPVDGPGSPTRSAAVEEQVQLPENEPTPTEAPLVEQTLEIGQEEIGLALTSDGRLETPIRAETNVDAEPEVNVHESMGNYAISVSGSSSISSERHSLNYEEAAAETPLPSPKIAAPRPDIVQGDEELIERAYAPREHHIGMNHEYDSQLSPLDEPSMVENVPVGQQFVRAEGLESFEEHEDNLAVHQEYYHPHVEEQAPYYAGQTLGQAPIQVVHETPRLDAEDYHVEEYLEPQSPPFDLRVPDEDSIPLSPVTYFDAPPSNKEGLSNGYQYTNSLAQSERGFNYKGIIPQDVEPSVVRQPSQMTPTLVEQAENIPDAQVAIVHDGMEPENYPEPEVPPHSAREVELFHNGEYDQSVHHAEYEEDQYPHIAPVEATSMDAHSLVKAEVEFEHPVANEVAYGAQDTAMHEPALPIARVVDEAGEPHAPGHNGHIDDHDSCDETPVLLEGSPNQHVESFNVDVSDYKMDYGLALDNVQLPNGTWSVGPINETVYQSMAVEYLAPITYLRETIEGPKDFTAEILSTEETREVPALPSPHVEREVSHEEPGSERVISETEENSEVSTLPALSYEQPVGVGQFEEYRYDIEDSETGHGQEELPSAASMMKGKGTMLGGPSYAVGTRESELDREVLANSTSAEKFYEDPEVEVRSSILPEETEGFAHPLAYAEQGPVAHDAEEHSAGVEVSEVDETRQVSPLPSPITEEEIVVGGGSHFGDTIELQEEGRSISHDPPAEKGLLEEAEDGLSHSEIERSQEPAVVLPDSQESAVLQGEPQQDESANVEYVNLAHEVQPVAAQLPNGTWAIDPSESDQEIVLARFRETFARFRKAVAPSIERRFSQPPAPQALEDLATLGTSIPNIAVEQQPVAAQLANGSWVMDPAEDEYDMSFAVANAAAAMHEEQDAALVDEAAEGDVHRDFSENSSSAHETPGLESPASITKTPSTEQVATPDKVELASQPAVADGYEYHQMQPEPEYGEVEPVVEKAPTLPMSPFHSDPATIPDVAPAENQYYETYDRRLYEPAQPQLMAPAVIMEDQGSAYHSYYGEVYHDTQGSHSYSDNLAVAGEVTTDTESQAFVTPMQSAGIHTPSQFQEHPDNFHSPDEYAYTEEVAATVHGQDELFDSDDESEYQSQTGYEEDENRHATQLSLPPQSSNYDAYSTEPTVTPTAAVLDAELQSYEEMRPVEYTPENSTSMDSLVEDNSDISPMSLREAAPAPASSSLSRGLAFSRHNPERPVTPPGQMGRPDNYGVNTPDVPWDASGQIDSTPMSLVSQSTISTASESPIHAALPIDNHEPVIRDSWPAPMGQFGDRHDAHVPSPLQYHDTPKSFSEENLPTPIATQMPHNVLARNSPTASPSPPSSLIQKMRSIFETPSGGSGVDSAASSPSRSRPSSGIFNMPLRRARTAGPVSPGYDIPGEPRKGGFLNEAEDEIDERSALLRTATGGLDEN</sequence>